<feature type="binding site" evidence="7">
    <location>
        <position position="413"/>
    </location>
    <ligand>
        <name>ATP</name>
        <dbReference type="ChEBI" id="CHEBI:30616"/>
    </ligand>
</feature>
<dbReference type="Pfam" id="PF05773">
    <property type="entry name" value="RWD"/>
    <property type="match status" value="1"/>
</dbReference>
<dbReference type="GO" id="GO:0005524">
    <property type="term" value="F:ATP binding"/>
    <property type="evidence" value="ECO:0007669"/>
    <property type="project" value="UniProtKB-UniRule"/>
</dbReference>
<feature type="active site" description="Proton acceptor" evidence="6">
    <location>
        <position position="395"/>
    </location>
</feature>
<feature type="region of interest" description="Disordered" evidence="11">
    <location>
        <begin position="693"/>
        <end position="837"/>
    </location>
</feature>
<feature type="compositionally biased region" description="Low complexity" evidence="11">
    <location>
        <begin position="895"/>
        <end position="914"/>
    </location>
</feature>
<evidence type="ECO:0000313" key="14">
    <source>
        <dbReference type="EMBL" id="TIB34705.1"/>
    </source>
</evidence>
<dbReference type="Pfam" id="PF00069">
    <property type="entry name" value="Pkinase"/>
    <property type="match status" value="2"/>
</dbReference>
<evidence type="ECO:0000256" key="9">
    <source>
        <dbReference type="PROSITE-ProRule" id="PRU10141"/>
    </source>
</evidence>
<feature type="compositionally biased region" description="Basic and acidic residues" evidence="11">
    <location>
        <begin position="868"/>
        <end position="893"/>
    </location>
</feature>
<feature type="compositionally biased region" description="Low complexity" evidence="11">
    <location>
        <begin position="1153"/>
        <end position="1162"/>
    </location>
</feature>
<dbReference type="AlphaFoldDB" id="A0A4T0J4M9"/>
<feature type="compositionally biased region" description="Polar residues" evidence="11">
    <location>
        <begin position="1075"/>
        <end position="1093"/>
    </location>
</feature>
<dbReference type="InterPro" id="IPR030616">
    <property type="entry name" value="Aur-like"/>
</dbReference>
<comment type="caution">
    <text evidence="14">The sequence shown here is derived from an EMBL/GenBank/DDBJ whole genome shotgun (WGS) entry which is preliminary data.</text>
</comment>
<dbReference type="PANTHER" id="PTHR24350">
    <property type="entry name" value="SERINE/THREONINE-PROTEIN KINASE IAL-RELATED"/>
    <property type="match status" value="1"/>
</dbReference>
<dbReference type="CDD" id="cd14008">
    <property type="entry name" value="STKc_LKB1_CaMKK"/>
    <property type="match status" value="1"/>
</dbReference>
<dbReference type="PROSITE" id="PS50908">
    <property type="entry name" value="RWD"/>
    <property type="match status" value="1"/>
</dbReference>
<dbReference type="SMART" id="SM00220">
    <property type="entry name" value="S_TKc"/>
    <property type="match status" value="1"/>
</dbReference>
<evidence type="ECO:0000313" key="15">
    <source>
        <dbReference type="Proteomes" id="UP000310689"/>
    </source>
</evidence>
<feature type="region of interest" description="Disordered" evidence="11">
    <location>
        <begin position="849"/>
        <end position="925"/>
    </location>
</feature>
<dbReference type="PROSITE" id="PS00107">
    <property type="entry name" value="PROTEIN_KINASE_ATP"/>
    <property type="match status" value="1"/>
</dbReference>
<feature type="coiled-coil region" evidence="10">
    <location>
        <begin position="147"/>
        <end position="211"/>
    </location>
</feature>
<evidence type="ECO:0000256" key="5">
    <source>
        <dbReference type="ARBA" id="ARBA00022840"/>
    </source>
</evidence>
<feature type="domain" description="RWD" evidence="13">
    <location>
        <begin position="54"/>
        <end position="160"/>
    </location>
</feature>
<evidence type="ECO:0000256" key="6">
    <source>
        <dbReference type="PIRSR" id="PIRSR630616-1"/>
    </source>
</evidence>
<feature type="region of interest" description="Disordered" evidence="11">
    <location>
        <begin position="642"/>
        <end position="680"/>
    </location>
</feature>
<feature type="binding site" evidence="9">
    <location>
        <position position="290"/>
    </location>
    <ligand>
        <name>ATP</name>
        <dbReference type="ChEBI" id="CHEBI:30616"/>
    </ligand>
</feature>
<proteinExistence type="predicted"/>
<evidence type="ECO:0000256" key="4">
    <source>
        <dbReference type="ARBA" id="ARBA00022777"/>
    </source>
</evidence>
<feature type="compositionally biased region" description="Acidic residues" evidence="11">
    <location>
        <begin position="973"/>
        <end position="983"/>
    </location>
</feature>
<feature type="region of interest" description="Disordered" evidence="11">
    <location>
        <begin position="1148"/>
        <end position="1230"/>
    </location>
</feature>
<protein>
    <recommendedName>
        <fullName evidence="16">Protein kinase domain-containing protein</fullName>
    </recommendedName>
</protein>
<dbReference type="SUPFAM" id="SSF54495">
    <property type="entry name" value="UBC-like"/>
    <property type="match status" value="1"/>
</dbReference>
<dbReference type="InterPro" id="IPR006575">
    <property type="entry name" value="RWD_dom"/>
</dbReference>
<evidence type="ECO:0000256" key="7">
    <source>
        <dbReference type="PIRSR" id="PIRSR630616-2"/>
    </source>
</evidence>
<evidence type="ECO:0000256" key="8">
    <source>
        <dbReference type="PIRSR" id="PIRSR630616-3"/>
    </source>
</evidence>
<evidence type="ECO:0000259" key="13">
    <source>
        <dbReference type="PROSITE" id="PS50908"/>
    </source>
</evidence>
<dbReference type="Gene3D" id="3.10.110.10">
    <property type="entry name" value="Ubiquitin Conjugating Enzyme"/>
    <property type="match status" value="1"/>
</dbReference>
<feature type="region of interest" description="Disordered" evidence="11">
    <location>
        <begin position="428"/>
        <end position="461"/>
    </location>
</feature>
<keyword evidence="10" id="KW-0175">Coiled coil</keyword>
<feature type="cross-link" description="Glycyl lysine isopeptide (Lys-Gly) (interchain with G-Cter in SUMO2)" evidence="8">
    <location>
        <position position="397"/>
    </location>
</feature>
<organism evidence="14 15">
    <name type="scientific">Wallemia ichthyophaga</name>
    <dbReference type="NCBI Taxonomy" id="245174"/>
    <lineage>
        <taxon>Eukaryota</taxon>
        <taxon>Fungi</taxon>
        <taxon>Dikarya</taxon>
        <taxon>Basidiomycota</taxon>
        <taxon>Wallemiomycotina</taxon>
        <taxon>Wallemiomycetes</taxon>
        <taxon>Wallemiales</taxon>
        <taxon>Wallemiaceae</taxon>
        <taxon>Wallemia</taxon>
    </lineage>
</organism>
<dbReference type="EMBL" id="SPOI01000158">
    <property type="protein sequence ID" value="TIB34705.1"/>
    <property type="molecule type" value="Genomic_DNA"/>
</dbReference>
<dbReference type="InterPro" id="IPR017441">
    <property type="entry name" value="Protein_kinase_ATP_BS"/>
</dbReference>
<dbReference type="InterPro" id="IPR011009">
    <property type="entry name" value="Kinase-like_dom_sf"/>
</dbReference>
<feature type="region of interest" description="Disordered" evidence="11">
    <location>
        <begin position="1033"/>
        <end position="1093"/>
    </location>
</feature>
<gene>
    <name evidence="14" type="ORF">E3P86_02776</name>
</gene>
<dbReference type="Proteomes" id="UP000310689">
    <property type="component" value="Unassembled WGS sequence"/>
</dbReference>
<feature type="compositionally biased region" description="Basic and acidic residues" evidence="11">
    <location>
        <begin position="1054"/>
        <end position="1074"/>
    </location>
</feature>
<feature type="compositionally biased region" description="Pro residues" evidence="11">
    <location>
        <begin position="1207"/>
        <end position="1220"/>
    </location>
</feature>
<keyword evidence="5 7" id="KW-0067">ATP-binding</keyword>
<evidence type="ECO:0000256" key="1">
    <source>
        <dbReference type="ARBA" id="ARBA00022527"/>
    </source>
</evidence>
<feature type="compositionally biased region" description="Polar residues" evidence="11">
    <location>
        <begin position="1179"/>
        <end position="1197"/>
    </location>
</feature>
<name>A0A4T0J4M9_WALIC</name>
<keyword evidence="2" id="KW-0808">Transferase</keyword>
<feature type="compositionally biased region" description="Low complexity" evidence="11">
    <location>
        <begin position="727"/>
        <end position="738"/>
    </location>
</feature>
<keyword evidence="4" id="KW-0418">Kinase</keyword>
<evidence type="ECO:0000256" key="11">
    <source>
        <dbReference type="SAM" id="MobiDB-lite"/>
    </source>
</evidence>
<feature type="compositionally biased region" description="Low complexity" evidence="11">
    <location>
        <begin position="435"/>
        <end position="461"/>
    </location>
</feature>
<feature type="compositionally biased region" description="Low complexity" evidence="11">
    <location>
        <begin position="1042"/>
        <end position="1051"/>
    </location>
</feature>
<feature type="compositionally biased region" description="Low complexity" evidence="11">
    <location>
        <begin position="705"/>
        <end position="716"/>
    </location>
</feature>
<dbReference type="GO" id="GO:0004674">
    <property type="term" value="F:protein serine/threonine kinase activity"/>
    <property type="evidence" value="ECO:0007669"/>
    <property type="project" value="UniProtKB-KW"/>
</dbReference>
<evidence type="ECO:0008006" key="16">
    <source>
        <dbReference type="Google" id="ProtNLM"/>
    </source>
</evidence>
<evidence type="ECO:0000256" key="3">
    <source>
        <dbReference type="ARBA" id="ARBA00022741"/>
    </source>
</evidence>
<feature type="compositionally biased region" description="Low complexity" evidence="11">
    <location>
        <begin position="821"/>
        <end position="831"/>
    </location>
</feature>
<dbReference type="PROSITE" id="PS50011">
    <property type="entry name" value="PROTEIN_KINASE_DOM"/>
    <property type="match status" value="1"/>
</dbReference>
<evidence type="ECO:0000256" key="2">
    <source>
        <dbReference type="ARBA" id="ARBA00022679"/>
    </source>
</evidence>
<dbReference type="Gene3D" id="1.10.510.10">
    <property type="entry name" value="Transferase(Phosphotransferase) domain 1"/>
    <property type="match status" value="1"/>
</dbReference>
<feature type="binding site" evidence="7">
    <location>
        <position position="282"/>
    </location>
    <ligand>
        <name>ATP</name>
        <dbReference type="ChEBI" id="CHEBI:30616"/>
    </ligand>
</feature>
<feature type="compositionally biased region" description="Polar residues" evidence="11">
    <location>
        <begin position="799"/>
        <end position="812"/>
    </location>
</feature>
<feature type="region of interest" description="Disordered" evidence="11">
    <location>
        <begin position="958"/>
        <end position="1003"/>
    </location>
</feature>
<evidence type="ECO:0000256" key="10">
    <source>
        <dbReference type="SAM" id="Coils"/>
    </source>
</evidence>
<accession>A0A4T0J4M9</accession>
<dbReference type="InterPro" id="IPR016135">
    <property type="entry name" value="UBQ-conjugating_enzyme/RWD"/>
</dbReference>
<dbReference type="InterPro" id="IPR000719">
    <property type="entry name" value="Prot_kinase_dom"/>
</dbReference>
<feature type="compositionally biased region" description="Polar residues" evidence="11">
    <location>
        <begin position="748"/>
        <end position="789"/>
    </location>
</feature>
<sequence length="1230" mass="136638">MTEMSEQAKLDQFISQKPQQKYKFDGKLESDNVLVCRSDNDCIELEIKRNNMINMMNVLESIYADELTVLSDNKLSIKLDSEEVEGEDTISTNLSVNYTPKYPDELPEFEIDVLEGDLGDEDVQNLHNELVDLDSLSDLLLNRLKSKQQVESDKKQAEIEAELERTRGTQLTIQNFNEWRINFIKERNAKLEEAEEAQLQKLNNKDREELKRWNTRKSGKQLFEKDTTLANSDSNLINVNDKVVDKREYQGVEGDDDELGKGQHGRVREAIDTETNERFAVKMVDRAPKKRLLGSKSRPSTAENHLRKPTDNKICKEIAILKKLHHENVVQLKEIIDDGGSKTIYMILELMKGGEIQWKNEHSLPTMTVNQARSTLTDVILGLEYLHYQGIIHRDIKPANLLWNDSKKVKISDFGVSHFSYALSAQSPDQSPLFTLSSTTNNSSTQLDSSTPNSPTSSEEPLFTDQDLAKTAGSPAFFAPELCFQRSSQFDSKRPRITNAIDVWALGVTLYCLLFGKVPFTAENEFALFNVIPAQPVEYPPYAGADQLSLKDSEEGKQLRDLLNKLFEKDPTKRIKLAQVKSHPWILRGIHEPSEWLKHTDVNASPAVQVTNEEVESALNFRTRLKRGWRHIANAFNAATGATGVPRRGSVNSNNYNPYQYHSQSDLDEHNDDNNPYAPTSAVKQFYNADLSPATNQQTLKQRRLSSLDSSSNSNNAAPNLQPPTHLSRAASLSSQSSRAHKSDPSSRRQSMNHLQLNAAQSPRSSLSNEIGTSSPNVTQPPQFTQVTAPTPIPMMRGNSDTVTLSNSSSTGDFDEQPTVSRSSAASPAASTGKRGTLRGFLKGLTLGNRKTSVSSNTSAPTRFASFSDHHTEREKREKEIRQKQQGEREMHKASISSLSPTSQQQTPAILHAAPPSPHSPVAESLYDDDVDIDVQLSGHSDSSDEEEDSDQLLALAHSHSHSSHLRSSIAMGDEEESDDGAESSDASELNQPTQYWSNRGDGWRHVGIDGVYDLNETGDRDREDKEAVMGLNSAVSGDDATSTSTSTPTPNVHSEHTYSEHSNHSGHSEHSKQDSTPLAHNNSTANESMTDTASLVTFKMKRPREEQTRAQEEQQLQEGHLHVNTLEPYPSHPSHPSHPSYYAHHAHHEYDSNSSSSSQSSESEEGDTLEITPRRSRNSSFAITSRSPSMSLSPTKLGQAAILAAPPAPTAAPAPPPPTHGDASERVDE</sequence>
<feature type="domain" description="Protein kinase" evidence="12">
    <location>
        <begin position="253"/>
        <end position="586"/>
    </location>
</feature>
<reference evidence="14 15" key="1">
    <citation type="submission" date="2019-03" db="EMBL/GenBank/DDBJ databases">
        <title>Sequencing 23 genomes of Wallemia ichthyophaga.</title>
        <authorList>
            <person name="Gostincar C."/>
        </authorList>
    </citation>
    <scope>NUCLEOTIDE SEQUENCE [LARGE SCALE GENOMIC DNA]</scope>
    <source>
        <strain evidence="14 15">EXF-6200</strain>
    </source>
</reference>
<feature type="compositionally biased region" description="Polar residues" evidence="11">
    <location>
        <begin position="650"/>
        <end position="664"/>
    </location>
</feature>
<dbReference type="SUPFAM" id="SSF56112">
    <property type="entry name" value="Protein kinase-like (PK-like)"/>
    <property type="match status" value="1"/>
</dbReference>
<keyword evidence="1" id="KW-0723">Serine/threonine-protein kinase</keyword>
<feature type="compositionally biased region" description="Polar residues" evidence="11">
    <location>
        <begin position="849"/>
        <end position="861"/>
    </location>
</feature>
<evidence type="ECO:0000259" key="12">
    <source>
        <dbReference type="PROSITE" id="PS50011"/>
    </source>
</evidence>
<keyword evidence="3 7" id="KW-0547">Nucleotide-binding</keyword>